<name>C1F2U7_ACIC5</name>
<keyword evidence="6" id="KW-1185">Reference proteome</keyword>
<dbReference type="GO" id="GO:0019825">
    <property type="term" value="F:oxygen binding"/>
    <property type="evidence" value="ECO:0007669"/>
    <property type="project" value="InterPro"/>
</dbReference>
<dbReference type="Pfam" id="PF01152">
    <property type="entry name" value="Bac_globin"/>
    <property type="match status" value="1"/>
</dbReference>
<keyword evidence="2" id="KW-0349">Heme</keyword>
<evidence type="ECO:0000256" key="1">
    <source>
        <dbReference type="ARBA" id="ARBA00022448"/>
    </source>
</evidence>
<dbReference type="STRING" id="240015.ACP_0846"/>
<keyword evidence="1" id="KW-0813">Transport</keyword>
<dbReference type="GO" id="GO:0046872">
    <property type="term" value="F:metal ion binding"/>
    <property type="evidence" value="ECO:0007669"/>
    <property type="project" value="UniProtKB-KW"/>
</dbReference>
<dbReference type="SUPFAM" id="SSF46458">
    <property type="entry name" value="Globin-like"/>
    <property type="match status" value="1"/>
</dbReference>
<dbReference type="InterPro" id="IPR009050">
    <property type="entry name" value="Globin-like_sf"/>
</dbReference>
<dbReference type="Proteomes" id="UP000002207">
    <property type="component" value="Chromosome"/>
</dbReference>
<dbReference type="InterPro" id="IPR012292">
    <property type="entry name" value="Globin/Proto"/>
</dbReference>
<proteinExistence type="predicted"/>
<evidence type="ECO:0000313" key="6">
    <source>
        <dbReference type="Proteomes" id="UP000002207"/>
    </source>
</evidence>
<dbReference type="InterPro" id="IPR001486">
    <property type="entry name" value="Hemoglobin_trunc"/>
</dbReference>
<evidence type="ECO:0000313" key="5">
    <source>
        <dbReference type="EMBL" id="ACO32265.1"/>
    </source>
</evidence>
<dbReference type="HOGENOM" id="CLU_104957_3_1_0"/>
<dbReference type="eggNOG" id="COG2346">
    <property type="taxonomic scope" value="Bacteria"/>
</dbReference>
<evidence type="ECO:0000256" key="4">
    <source>
        <dbReference type="ARBA" id="ARBA00023004"/>
    </source>
</evidence>
<dbReference type="InParanoid" id="C1F2U7"/>
<organism evidence="5 6">
    <name type="scientific">Acidobacterium capsulatum (strain ATCC 51196 / DSM 11244 / BCRC 80197 / JCM 7670 / NBRC 15755 / NCIMB 13165 / 161)</name>
    <dbReference type="NCBI Taxonomy" id="240015"/>
    <lineage>
        <taxon>Bacteria</taxon>
        <taxon>Pseudomonadati</taxon>
        <taxon>Acidobacteriota</taxon>
        <taxon>Terriglobia</taxon>
        <taxon>Terriglobales</taxon>
        <taxon>Acidobacteriaceae</taxon>
        <taxon>Acidobacterium</taxon>
    </lineage>
</organism>
<dbReference type="AlphaFoldDB" id="C1F2U7"/>
<accession>C1F2U7</accession>
<evidence type="ECO:0000256" key="2">
    <source>
        <dbReference type="ARBA" id="ARBA00022617"/>
    </source>
</evidence>
<dbReference type="GO" id="GO:0020037">
    <property type="term" value="F:heme binding"/>
    <property type="evidence" value="ECO:0007669"/>
    <property type="project" value="InterPro"/>
</dbReference>
<keyword evidence="3" id="KW-0479">Metal-binding</keyword>
<dbReference type="Gene3D" id="1.10.490.10">
    <property type="entry name" value="Globins"/>
    <property type="match status" value="1"/>
</dbReference>
<evidence type="ECO:0000256" key="3">
    <source>
        <dbReference type="ARBA" id="ARBA00022723"/>
    </source>
</evidence>
<dbReference type="CDD" id="cd08916">
    <property type="entry name" value="TrHb3_P"/>
    <property type="match status" value="1"/>
</dbReference>
<dbReference type="KEGG" id="aca:ACP_0846"/>
<protein>
    <submittedName>
        <fullName evidence="5">Protozoan/cyanobacterial globin family protein</fullName>
    </submittedName>
</protein>
<gene>
    <name evidence="5" type="ordered locus">ACP_0846</name>
</gene>
<reference evidence="5 6" key="1">
    <citation type="journal article" date="2009" name="Appl. Environ. Microbiol.">
        <title>Three genomes from the phylum Acidobacteria provide insight into the lifestyles of these microorganisms in soils.</title>
        <authorList>
            <person name="Ward N.L."/>
            <person name="Challacombe J.F."/>
            <person name="Janssen P.H."/>
            <person name="Henrissat B."/>
            <person name="Coutinho P.M."/>
            <person name="Wu M."/>
            <person name="Xie G."/>
            <person name="Haft D.H."/>
            <person name="Sait M."/>
            <person name="Badger J."/>
            <person name="Barabote R.D."/>
            <person name="Bradley B."/>
            <person name="Brettin T.S."/>
            <person name="Brinkac L.M."/>
            <person name="Bruce D."/>
            <person name="Creasy T."/>
            <person name="Daugherty S.C."/>
            <person name="Davidsen T.M."/>
            <person name="DeBoy R.T."/>
            <person name="Detter J.C."/>
            <person name="Dodson R.J."/>
            <person name="Durkin A.S."/>
            <person name="Ganapathy A."/>
            <person name="Gwinn-Giglio M."/>
            <person name="Han C.S."/>
            <person name="Khouri H."/>
            <person name="Kiss H."/>
            <person name="Kothari S.P."/>
            <person name="Madupu R."/>
            <person name="Nelson K.E."/>
            <person name="Nelson W.C."/>
            <person name="Paulsen I."/>
            <person name="Penn K."/>
            <person name="Ren Q."/>
            <person name="Rosovitz M.J."/>
            <person name="Selengut J.D."/>
            <person name="Shrivastava S."/>
            <person name="Sullivan S.A."/>
            <person name="Tapia R."/>
            <person name="Thompson L.S."/>
            <person name="Watkins K.L."/>
            <person name="Yang Q."/>
            <person name="Yu C."/>
            <person name="Zafar N."/>
            <person name="Zhou L."/>
            <person name="Kuske C.R."/>
        </authorList>
    </citation>
    <scope>NUCLEOTIDE SEQUENCE [LARGE SCALE GENOMIC DNA]</scope>
    <source>
        <strain evidence="6">ATCC 51196 / DSM 11244 / BCRC 80197 / JCM 7670 / NBRC 15755 / NCIMB 13165 / 161</strain>
    </source>
</reference>
<dbReference type="RefSeq" id="WP_015896014.1">
    <property type="nucleotide sequence ID" value="NC_012483.1"/>
</dbReference>
<sequence>MLPHGSLSESAIRRLVDTFYARIREDELLAPIFHSAIGDRWSQHLETLTRFWCSVMLSAGTYKGNPMAAHLKLPRLGLVHLDRWLGLWRVTTSELLPAPAALELQNKAAMMGERILETIAAQQFLDPTR</sequence>
<dbReference type="EMBL" id="CP001472">
    <property type="protein sequence ID" value="ACO32265.1"/>
    <property type="molecule type" value="Genomic_DNA"/>
</dbReference>
<keyword evidence="4" id="KW-0408">Iron</keyword>